<gene>
    <name evidence="3" type="ORF">GCM10007304_16570</name>
</gene>
<dbReference type="Proteomes" id="UP000654257">
    <property type="component" value="Unassembled WGS sequence"/>
</dbReference>
<dbReference type="InterPro" id="IPR000873">
    <property type="entry name" value="AMP-dep_synth/lig_dom"/>
</dbReference>
<dbReference type="InterPro" id="IPR050237">
    <property type="entry name" value="ATP-dep_AMP-bd_enzyme"/>
</dbReference>
<accession>A0A917CZU9</accession>
<dbReference type="RefSeq" id="WP_188544346.1">
    <property type="nucleotide sequence ID" value="NZ_BMCU01000002.1"/>
</dbReference>
<dbReference type="InterPro" id="IPR042099">
    <property type="entry name" value="ANL_N_sf"/>
</dbReference>
<dbReference type="Pfam" id="PF13193">
    <property type="entry name" value="AMP-binding_C"/>
    <property type="match status" value="1"/>
</dbReference>
<evidence type="ECO:0000313" key="4">
    <source>
        <dbReference type="Proteomes" id="UP000654257"/>
    </source>
</evidence>
<dbReference type="Gene3D" id="3.30.300.30">
    <property type="match status" value="1"/>
</dbReference>
<proteinExistence type="predicted"/>
<name>A0A917CZU9_9NOCA</name>
<reference evidence="3" key="2">
    <citation type="submission" date="2020-09" db="EMBL/GenBank/DDBJ databases">
        <authorList>
            <person name="Sun Q."/>
            <person name="Sedlacek I."/>
        </authorList>
    </citation>
    <scope>NUCLEOTIDE SEQUENCE</scope>
    <source>
        <strain evidence="3">CCM 7905</strain>
    </source>
</reference>
<comment type="caution">
    <text evidence="3">The sequence shown here is derived from an EMBL/GenBank/DDBJ whole genome shotgun (WGS) entry which is preliminary data.</text>
</comment>
<feature type="domain" description="AMP-dependent synthetase/ligase" evidence="1">
    <location>
        <begin position="16"/>
        <end position="381"/>
    </location>
</feature>
<sequence>MRELPYRAVNLANFLTKSATRIPEEPALIHGDTRWSWRQLDDAVSTLAHTLRARGVGSGDCVLIHSTNHVEYVQAMFAVWRVGAVIAPTNVRLTPADVVVIATTCKPSLVICHKDFPDHARAVTDAVDVAGGVLWIDADPATSDSVAGSTPRGPFADAPVIVGDHAWYFFTSGTSGAPKCAILTHDQMGFVTTNHLCDLMPGTTQNDRSLVVAPLSHGAGIHLLPQVAAGAATVLTVSGKLDGSEVWDLVERERVTNMFTVPTILKVMAEHPDAAARDHSSLRYVIYAGAPMGSADQQHARRTLGDVLVQYYGLGEVTGNITVLPPSLHDHPRPDGVDIGTCGYPRTGMQVSIQDDSGAELAPGDTGEICVAGPGVFEGYLNNDAANESAFRNGWFRTGDLGLTDDHGFLYVTGRASDMYISGGSNIYPRDIEEKLLLHPAVSEVAVLGMPDPKWGEIGVAICVPAPGADCTITELQEWLGDRVARYKMPRHFLIWDDLPKSAYGKIVKRTVREQLEASTWPPADQPARAETVSS</sequence>
<dbReference type="PANTHER" id="PTHR43767">
    <property type="entry name" value="LONG-CHAIN-FATTY-ACID--COA LIGASE"/>
    <property type="match status" value="1"/>
</dbReference>
<dbReference type="EMBL" id="BMCU01000002">
    <property type="protein sequence ID" value="GGG03198.1"/>
    <property type="molecule type" value="Genomic_DNA"/>
</dbReference>
<evidence type="ECO:0000313" key="3">
    <source>
        <dbReference type="EMBL" id="GGG03198.1"/>
    </source>
</evidence>
<dbReference type="InterPro" id="IPR045851">
    <property type="entry name" value="AMP-bd_C_sf"/>
</dbReference>
<dbReference type="InterPro" id="IPR020845">
    <property type="entry name" value="AMP-binding_CS"/>
</dbReference>
<dbReference type="PANTHER" id="PTHR43767:SF1">
    <property type="entry name" value="NONRIBOSOMAL PEPTIDE SYNTHASE PES1 (EUROFUNG)-RELATED"/>
    <property type="match status" value="1"/>
</dbReference>
<dbReference type="AlphaFoldDB" id="A0A917CZU9"/>
<feature type="domain" description="AMP-binding enzyme C-terminal" evidence="2">
    <location>
        <begin position="432"/>
        <end position="506"/>
    </location>
</feature>
<organism evidence="3 4">
    <name type="scientific">Rhodococcoides trifolii</name>
    <dbReference type="NCBI Taxonomy" id="908250"/>
    <lineage>
        <taxon>Bacteria</taxon>
        <taxon>Bacillati</taxon>
        <taxon>Actinomycetota</taxon>
        <taxon>Actinomycetes</taxon>
        <taxon>Mycobacteriales</taxon>
        <taxon>Nocardiaceae</taxon>
        <taxon>Rhodococcoides</taxon>
    </lineage>
</organism>
<dbReference type="NCBIfam" id="NF005676">
    <property type="entry name" value="PRK07470.1"/>
    <property type="match status" value="1"/>
</dbReference>
<evidence type="ECO:0000259" key="2">
    <source>
        <dbReference type="Pfam" id="PF13193"/>
    </source>
</evidence>
<dbReference type="PROSITE" id="PS00455">
    <property type="entry name" value="AMP_BINDING"/>
    <property type="match status" value="1"/>
</dbReference>
<dbReference type="Gene3D" id="3.40.50.12780">
    <property type="entry name" value="N-terminal domain of ligase-like"/>
    <property type="match status" value="1"/>
</dbReference>
<evidence type="ECO:0000259" key="1">
    <source>
        <dbReference type="Pfam" id="PF00501"/>
    </source>
</evidence>
<keyword evidence="4" id="KW-1185">Reference proteome</keyword>
<dbReference type="SUPFAM" id="SSF56801">
    <property type="entry name" value="Acetyl-CoA synthetase-like"/>
    <property type="match status" value="1"/>
</dbReference>
<dbReference type="GO" id="GO:0016878">
    <property type="term" value="F:acid-thiol ligase activity"/>
    <property type="evidence" value="ECO:0007669"/>
    <property type="project" value="UniProtKB-ARBA"/>
</dbReference>
<dbReference type="InterPro" id="IPR025110">
    <property type="entry name" value="AMP-bd_C"/>
</dbReference>
<reference evidence="3" key="1">
    <citation type="journal article" date="2014" name="Int. J. Syst. Evol. Microbiol.">
        <title>Complete genome sequence of Corynebacterium casei LMG S-19264T (=DSM 44701T), isolated from a smear-ripened cheese.</title>
        <authorList>
            <consortium name="US DOE Joint Genome Institute (JGI-PGF)"/>
            <person name="Walter F."/>
            <person name="Albersmeier A."/>
            <person name="Kalinowski J."/>
            <person name="Ruckert C."/>
        </authorList>
    </citation>
    <scope>NUCLEOTIDE SEQUENCE</scope>
    <source>
        <strain evidence="3">CCM 7905</strain>
    </source>
</reference>
<dbReference type="Pfam" id="PF00501">
    <property type="entry name" value="AMP-binding"/>
    <property type="match status" value="1"/>
</dbReference>
<protein>
    <submittedName>
        <fullName evidence="3">Acyl-CoA synthetase</fullName>
    </submittedName>
</protein>